<comment type="caution">
    <text evidence="2">The sequence shown here is derived from an EMBL/GenBank/DDBJ whole genome shotgun (WGS) entry which is preliminary data.</text>
</comment>
<name>A0A0J9X6M6_GEOCN</name>
<dbReference type="Gene3D" id="6.10.250.2010">
    <property type="match status" value="1"/>
</dbReference>
<feature type="region of interest" description="Disordered" evidence="1">
    <location>
        <begin position="206"/>
        <end position="225"/>
    </location>
</feature>
<evidence type="ECO:0000313" key="3">
    <source>
        <dbReference type="Proteomes" id="UP000242525"/>
    </source>
</evidence>
<evidence type="ECO:0000256" key="1">
    <source>
        <dbReference type="SAM" id="MobiDB-lite"/>
    </source>
</evidence>
<feature type="region of interest" description="Disordered" evidence="1">
    <location>
        <begin position="116"/>
        <end position="170"/>
    </location>
</feature>
<keyword evidence="3" id="KW-1185">Reference proteome</keyword>
<dbReference type="GO" id="GO:0005634">
    <property type="term" value="C:nucleus"/>
    <property type="evidence" value="ECO:0007669"/>
    <property type="project" value="InterPro"/>
</dbReference>
<sequence length="275" mass="30591">MTANISTSNGKRRPSPEDYEMQSPSPPLKKHMAEVPFEEISLKREAATRRLQTVWEDIIHRYSQYGGEEDSDGGDVIDLETGTILVDHGHLRGLARTTGAVWGVPAAPRETVFRGVADLDEEDDETQADHDKDDGDDDGDNDDLMGSWNQEPPSNDVSESDGDETSRQLSKNVRTLTTKLRTAPQDDQFHLALDYDALLLPPVSSSPVSTFSRHHRVEKDIGSDSDEQRFLQQFQHGERTSSSSSSSHFFFAADRDAARLRSLFTFRNGATTGPI</sequence>
<dbReference type="Proteomes" id="UP000242525">
    <property type="component" value="Unassembled WGS sequence"/>
</dbReference>
<dbReference type="Pfam" id="PF10384">
    <property type="entry name" value="Scm3"/>
    <property type="match status" value="1"/>
</dbReference>
<protein>
    <submittedName>
        <fullName evidence="2">Uncharacterized protein</fullName>
    </submittedName>
</protein>
<organism evidence="2 3">
    <name type="scientific">Geotrichum candidum</name>
    <name type="common">Oospora lactis</name>
    <name type="synonym">Dipodascus geotrichum</name>
    <dbReference type="NCBI Taxonomy" id="1173061"/>
    <lineage>
        <taxon>Eukaryota</taxon>
        <taxon>Fungi</taxon>
        <taxon>Dikarya</taxon>
        <taxon>Ascomycota</taxon>
        <taxon>Saccharomycotina</taxon>
        <taxon>Dipodascomycetes</taxon>
        <taxon>Dipodascales</taxon>
        <taxon>Dipodascaceae</taxon>
        <taxon>Geotrichum</taxon>
    </lineage>
</organism>
<dbReference type="EMBL" id="CCBN010000003">
    <property type="protein sequence ID" value="CDO52780.1"/>
    <property type="molecule type" value="Genomic_DNA"/>
</dbReference>
<gene>
    <name evidence="2" type="ORF">BN980_GECA03s07622g</name>
</gene>
<feature type="compositionally biased region" description="Acidic residues" evidence="1">
    <location>
        <begin position="134"/>
        <end position="143"/>
    </location>
</feature>
<dbReference type="OrthoDB" id="2420608at2759"/>
<evidence type="ECO:0000313" key="2">
    <source>
        <dbReference type="EMBL" id="CDO52780.1"/>
    </source>
</evidence>
<feature type="compositionally biased region" description="Polar residues" evidence="1">
    <location>
        <begin position="147"/>
        <end position="157"/>
    </location>
</feature>
<dbReference type="GO" id="GO:0042393">
    <property type="term" value="F:histone binding"/>
    <property type="evidence" value="ECO:0007669"/>
    <property type="project" value="InterPro"/>
</dbReference>
<dbReference type="InterPro" id="IPR018465">
    <property type="entry name" value="Scm3/HJURP"/>
</dbReference>
<accession>A0A0J9X6M6</accession>
<dbReference type="AlphaFoldDB" id="A0A0J9X6M6"/>
<proteinExistence type="predicted"/>
<feature type="region of interest" description="Disordered" evidence="1">
    <location>
        <begin position="1"/>
        <end position="30"/>
    </location>
</feature>
<reference evidence="2" key="1">
    <citation type="submission" date="2014-03" db="EMBL/GenBank/DDBJ databases">
        <authorList>
            <person name="Casaregola S."/>
        </authorList>
    </citation>
    <scope>NUCLEOTIDE SEQUENCE [LARGE SCALE GENOMIC DNA]</scope>
    <source>
        <strain evidence="2">CLIB 918</strain>
    </source>
</reference>